<proteinExistence type="predicted"/>
<accession>B4IPJ1</accession>
<dbReference type="HOGENOM" id="CLU_2678061_0_0_1"/>
<dbReference type="AlphaFoldDB" id="B4IPJ1"/>
<protein>
    <submittedName>
        <fullName evidence="1">GM24956</fullName>
    </submittedName>
</protein>
<reference evidence="1 2" key="1">
    <citation type="journal article" date="2007" name="Nature">
        <title>Evolution of genes and genomes on the Drosophila phylogeny.</title>
        <authorList>
            <consortium name="Drosophila 12 Genomes Consortium"/>
            <person name="Clark A.G."/>
            <person name="Eisen M.B."/>
            <person name="Smith D.R."/>
            <person name="Bergman C.M."/>
            <person name="Oliver B."/>
            <person name="Markow T.A."/>
            <person name="Kaufman T.C."/>
            <person name="Kellis M."/>
            <person name="Gelbart W."/>
            <person name="Iyer V.N."/>
            <person name="Pollard D.A."/>
            <person name="Sackton T.B."/>
            <person name="Larracuente A.M."/>
            <person name="Singh N.D."/>
            <person name="Abad J.P."/>
            <person name="Abt D.N."/>
            <person name="Adryan B."/>
            <person name="Aguade M."/>
            <person name="Akashi H."/>
            <person name="Anderson W.W."/>
            <person name="Aquadro C.F."/>
            <person name="Ardell D.H."/>
            <person name="Arguello R."/>
            <person name="Artieri C.G."/>
            <person name="Barbash D.A."/>
            <person name="Barker D."/>
            <person name="Barsanti P."/>
            <person name="Batterham P."/>
            <person name="Batzoglou S."/>
            <person name="Begun D."/>
            <person name="Bhutkar A."/>
            <person name="Blanco E."/>
            <person name="Bosak S.A."/>
            <person name="Bradley R.K."/>
            <person name="Brand A.D."/>
            <person name="Brent M.R."/>
            <person name="Brooks A.N."/>
            <person name="Brown R.H."/>
            <person name="Butlin R.K."/>
            <person name="Caggese C."/>
            <person name="Calvi B.R."/>
            <person name="Bernardo de Carvalho A."/>
            <person name="Caspi A."/>
            <person name="Castrezana S."/>
            <person name="Celniker S.E."/>
            <person name="Chang J.L."/>
            <person name="Chapple C."/>
            <person name="Chatterji S."/>
            <person name="Chinwalla A."/>
            <person name="Civetta A."/>
            <person name="Clifton S.W."/>
            <person name="Comeron J.M."/>
            <person name="Costello J.C."/>
            <person name="Coyne J.A."/>
            <person name="Daub J."/>
            <person name="David R.G."/>
            <person name="Delcher A.L."/>
            <person name="Delehaunty K."/>
            <person name="Do C.B."/>
            <person name="Ebling H."/>
            <person name="Edwards K."/>
            <person name="Eickbush T."/>
            <person name="Evans J.D."/>
            <person name="Filipski A."/>
            <person name="Findeiss S."/>
            <person name="Freyhult E."/>
            <person name="Fulton L."/>
            <person name="Fulton R."/>
            <person name="Garcia A.C."/>
            <person name="Gardiner A."/>
            <person name="Garfield D.A."/>
            <person name="Garvin B.E."/>
            <person name="Gibson G."/>
            <person name="Gilbert D."/>
            <person name="Gnerre S."/>
            <person name="Godfrey J."/>
            <person name="Good R."/>
            <person name="Gotea V."/>
            <person name="Gravely B."/>
            <person name="Greenberg A.J."/>
            <person name="Griffiths-Jones S."/>
            <person name="Gross S."/>
            <person name="Guigo R."/>
            <person name="Gustafson E.A."/>
            <person name="Haerty W."/>
            <person name="Hahn M.W."/>
            <person name="Halligan D.L."/>
            <person name="Halpern A.L."/>
            <person name="Halter G.M."/>
            <person name="Han M.V."/>
            <person name="Heger A."/>
            <person name="Hillier L."/>
            <person name="Hinrichs A.S."/>
            <person name="Holmes I."/>
            <person name="Hoskins R.A."/>
            <person name="Hubisz M.J."/>
            <person name="Hultmark D."/>
            <person name="Huntley M.A."/>
            <person name="Jaffe D.B."/>
            <person name="Jagadeeshan S."/>
            <person name="Jeck W.R."/>
            <person name="Johnson J."/>
            <person name="Jones C.D."/>
            <person name="Jordan W.C."/>
            <person name="Karpen G.H."/>
            <person name="Kataoka E."/>
            <person name="Keightley P.D."/>
            <person name="Kheradpour P."/>
            <person name="Kirkness E.F."/>
            <person name="Koerich L.B."/>
            <person name="Kristiansen K."/>
            <person name="Kudrna D."/>
            <person name="Kulathinal R.J."/>
            <person name="Kumar S."/>
            <person name="Kwok R."/>
            <person name="Lander E."/>
            <person name="Langley C.H."/>
            <person name="Lapoint R."/>
            <person name="Lazzaro B.P."/>
            <person name="Lee S.J."/>
            <person name="Levesque L."/>
            <person name="Li R."/>
            <person name="Lin C.F."/>
            <person name="Lin M.F."/>
            <person name="Lindblad-Toh K."/>
            <person name="Llopart A."/>
            <person name="Long M."/>
            <person name="Low L."/>
            <person name="Lozovsky E."/>
            <person name="Lu J."/>
            <person name="Luo M."/>
            <person name="Machado C.A."/>
            <person name="Makalowski W."/>
            <person name="Marzo M."/>
            <person name="Matsuda M."/>
            <person name="Matzkin L."/>
            <person name="McAllister B."/>
            <person name="McBride C.S."/>
            <person name="McKernan B."/>
            <person name="McKernan K."/>
            <person name="Mendez-Lago M."/>
            <person name="Minx P."/>
            <person name="Mollenhauer M.U."/>
            <person name="Montooth K."/>
            <person name="Mount S.M."/>
            <person name="Mu X."/>
            <person name="Myers E."/>
            <person name="Negre B."/>
            <person name="Newfeld S."/>
            <person name="Nielsen R."/>
            <person name="Noor M.A."/>
            <person name="O'Grady P."/>
            <person name="Pachter L."/>
            <person name="Papaceit M."/>
            <person name="Parisi M.J."/>
            <person name="Parisi M."/>
            <person name="Parts L."/>
            <person name="Pedersen J.S."/>
            <person name="Pesole G."/>
            <person name="Phillippy A.M."/>
            <person name="Ponting C.P."/>
            <person name="Pop M."/>
            <person name="Porcelli D."/>
            <person name="Powell J.R."/>
            <person name="Prohaska S."/>
            <person name="Pruitt K."/>
            <person name="Puig M."/>
            <person name="Quesneville H."/>
            <person name="Ram K.R."/>
            <person name="Rand D."/>
            <person name="Rasmussen M.D."/>
            <person name="Reed L.K."/>
            <person name="Reenan R."/>
            <person name="Reily A."/>
            <person name="Remington K.A."/>
            <person name="Rieger T.T."/>
            <person name="Ritchie M.G."/>
            <person name="Robin C."/>
            <person name="Rogers Y.H."/>
            <person name="Rohde C."/>
            <person name="Rozas J."/>
            <person name="Rubenfield M.J."/>
            <person name="Ruiz A."/>
            <person name="Russo S."/>
            <person name="Salzberg S.L."/>
            <person name="Sanchez-Gracia A."/>
            <person name="Saranga D.J."/>
            <person name="Sato H."/>
            <person name="Schaeffer S.W."/>
            <person name="Schatz M.C."/>
            <person name="Schlenke T."/>
            <person name="Schwartz R."/>
            <person name="Segarra C."/>
            <person name="Singh R.S."/>
            <person name="Sirot L."/>
            <person name="Sirota M."/>
            <person name="Sisneros N.B."/>
            <person name="Smith C.D."/>
            <person name="Smith T.F."/>
            <person name="Spieth J."/>
            <person name="Stage D.E."/>
            <person name="Stark A."/>
            <person name="Stephan W."/>
            <person name="Strausberg R.L."/>
            <person name="Strempel S."/>
            <person name="Sturgill D."/>
            <person name="Sutton G."/>
            <person name="Sutton G.G."/>
            <person name="Tao W."/>
            <person name="Teichmann S."/>
            <person name="Tobari Y.N."/>
            <person name="Tomimura Y."/>
            <person name="Tsolas J.M."/>
            <person name="Valente V.L."/>
            <person name="Venter E."/>
            <person name="Venter J.C."/>
            <person name="Vicario S."/>
            <person name="Vieira F.G."/>
            <person name="Vilella A.J."/>
            <person name="Villasante A."/>
            <person name="Walenz B."/>
            <person name="Wang J."/>
            <person name="Wasserman M."/>
            <person name="Watts T."/>
            <person name="Wilson D."/>
            <person name="Wilson R.K."/>
            <person name="Wing R.A."/>
            <person name="Wolfner M.F."/>
            <person name="Wong A."/>
            <person name="Wong G.K."/>
            <person name="Wu C.I."/>
            <person name="Wu G."/>
            <person name="Yamamoto D."/>
            <person name="Yang H.P."/>
            <person name="Yang S.P."/>
            <person name="Yorke J.A."/>
            <person name="Yoshida K."/>
            <person name="Zdobnov E."/>
            <person name="Zhang P."/>
            <person name="Zhang Y."/>
            <person name="Zimin A.V."/>
            <person name="Baldwin J."/>
            <person name="Abdouelleil A."/>
            <person name="Abdulkadir J."/>
            <person name="Abebe A."/>
            <person name="Abera B."/>
            <person name="Abreu J."/>
            <person name="Acer S.C."/>
            <person name="Aftuck L."/>
            <person name="Alexander A."/>
            <person name="An P."/>
            <person name="Anderson E."/>
            <person name="Anderson S."/>
            <person name="Arachi H."/>
            <person name="Azer M."/>
            <person name="Bachantsang P."/>
            <person name="Barry A."/>
            <person name="Bayul T."/>
            <person name="Berlin A."/>
            <person name="Bessette D."/>
            <person name="Bloom T."/>
            <person name="Blye J."/>
            <person name="Boguslavskiy L."/>
            <person name="Bonnet C."/>
            <person name="Boukhgalter B."/>
            <person name="Bourzgui I."/>
            <person name="Brown A."/>
            <person name="Cahill P."/>
            <person name="Channer S."/>
            <person name="Cheshatsang Y."/>
            <person name="Chuda L."/>
            <person name="Citroen M."/>
            <person name="Collymore A."/>
            <person name="Cooke P."/>
            <person name="Costello M."/>
            <person name="D'Aco K."/>
            <person name="Daza R."/>
            <person name="De Haan G."/>
            <person name="DeGray S."/>
            <person name="DeMaso C."/>
            <person name="Dhargay N."/>
            <person name="Dooley K."/>
            <person name="Dooley E."/>
            <person name="Doricent M."/>
            <person name="Dorje P."/>
            <person name="Dorjee K."/>
            <person name="Dupes A."/>
            <person name="Elong R."/>
            <person name="Falk J."/>
            <person name="Farina A."/>
            <person name="Faro S."/>
            <person name="Ferguson D."/>
            <person name="Fisher S."/>
            <person name="Foley C.D."/>
            <person name="Franke A."/>
            <person name="Friedrich D."/>
            <person name="Gadbois L."/>
            <person name="Gearin G."/>
            <person name="Gearin C.R."/>
            <person name="Giannoukos G."/>
            <person name="Goode T."/>
            <person name="Graham J."/>
            <person name="Grandbois E."/>
            <person name="Grewal S."/>
            <person name="Gyaltsen K."/>
            <person name="Hafez N."/>
            <person name="Hagos B."/>
            <person name="Hall J."/>
            <person name="Henson C."/>
            <person name="Hollinger A."/>
            <person name="Honan T."/>
            <person name="Huard M.D."/>
            <person name="Hughes L."/>
            <person name="Hurhula B."/>
            <person name="Husby M.E."/>
            <person name="Kamat A."/>
            <person name="Kanga B."/>
            <person name="Kashin S."/>
            <person name="Khazanovich D."/>
            <person name="Kisner P."/>
            <person name="Lance K."/>
            <person name="Lara M."/>
            <person name="Lee W."/>
            <person name="Lennon N."/>
            <person name="Letendre F."/>
            <person name="LeVine R."/>
            <person name="Lipovsky A."/>
            <person name="Liu X."/>
            <person name="Liu J."/>
            <person name="Liu S."/>
            <person name="Lokyitsang T."/>
            <person name="Lokyitsang Y."/>
            <person name="Lubonja R."/>
            <person name="Lui A."/>
            <person name="MacDonald P."/>
            <person name="Magnisalis V."/>
            <person name="Maru K."/>
            <person name="Matthews C."/>
            <person name="McCusker W."/>
            <person name="McDonough S."/>
            <person name="Mehta T."/>
            <person name="Meldrim J."/>
            <person name="Meneus L."/>
            <person name="Mihai O."/>
            <person name="Mihalev A."/>
            <person name="Mihova T."/>
            <person name="Mittelman R."/>
            <person name="Mlenga V."/>
            <person name="Montmayeur A."/>
            <person name="Mulrain L."/>
            <person name="Navidi A."/>
            <person name="Naylor J."/>
            <person name="Negash T."/>
            <person name="Nguyen T."/>
            <person name="Nguyen N."/>
            <person name="Nicol R."/>
            <person name="Norbu C."/>
            <person name="Norbu N."/>
            <person name="Novod N."/>
            <person name="O'Neill B."/>
            <person name="Osman S."/>
            <person name="Markiewicz E."/>
            <person name="Oyono O.L."/>
            <person name="Patti C."/>
            <person name="Phunkhang P."/>
            <person name="Pierre F."/>
            <person name="Priest M."/>
            <person name="Raghuraman S."/>
            <person name="Rege F."/>
            <person name="Reyes R."/>
            <person name="Rise C."/>
            <person name="Rogov P."/>
            <person name="Ross K."/>
            <person name="Ryan E."/>
            <person name="Settipalli S."/>
            <person name="Shea T."/>
            <person name="Sherpa N."/>
            <person name="Shi L."/>
            <person name="Shih D."/>
            <person name="Sparrow T."/>
            <person name="Spaulding J."/>
            <person name="Stalker J."/>
            <person name="Stange-Thomann N."/>
            <person name="Stavropoulos S."/>
            <person name="Stone C."/>
            <person name="Strader C."/>
            <person name="Tesfaye S."/>
            <person name="Thomson T."/>
            <person name="Thoulutsang Y."/>
            <person name="Thoulutsang D."/>
            <person name="Topham K."/>
            <person name="Topping I."/>
            <person name="Tsamla T."/>
            <person name="Vassiliev H."/>
            <person name="Vo A."/>
            <person name="Wangchuk T."/>
            <person name="Wangdi T."/>
            <person name="Weiand M."/>
            <person name="Wilkinson J."/>
            <person name="Wilson A."/>
            <person name="Yadav S."/>
            <person name="Young G."/>
            <person name="Yu Q."/>
            <person name="Zembek L."/>
            <person name="Zhong D."/>
            <person name="Zimmer A."/>
            <person name="Zwirko Z."/>
            <person name="Jaffe D.B."/>
            <person name="Alvarez P."/>
            <person name="Brockman W."/>
            <person name="Butler J."/>
            <person name="Chin C."/>
            <person name="Gnerre S."/>
            <person name="Grabherr M."/>
            <person name="Kleber M."/>
            <person name="Mauceli E."/>
            <person name="MacCallum I."/>
        </authorList>
    </citation>
    <scope>NUCLEOTIDE SEQUENCE [LARGE SCALE GENOMIC DNA]</scope>
    <source>
        <strain evidence="2">Rob3c / Tucson 14021-0248.25</strain>
    </source>
</reference>
<name>B4IPJ1_DROSE</name>
<gene>
    <name evidence="1" type="primary">Dsec\GM24956</name>
    <name evidence="1" type="ORF">Dsec_GM24956</name>
</gene>
<organism evidence="2">
    <name type="scientific">Drosophila sechellia</name>
    <name type="common">Fruit fly</name>
    <dbReference type="NCBI Taxonomy" id="7238"/>
    <lineage>
        <taxon>Eukaryota</taxon>
        <taxon>Metazoa</taxon>
        <taxon>Ecdysozoa</taxon>
        <taxon>Arthropoda</taxon>
        <taxon>Hexapoda</taxon>
        <taxon>Insecta</taxon>
        <taxon>Pterygota</taxon>
        <taxon>Neoptera</taxon>
        <taxon>Endopterygota</taxon>
        <taxon>Diptera</taxon>
        <taxon>Brachycera</taxon>
        <taxon>Muscomorpha</taxon>
        <taxon>Ephydroidea</taxon>
        <taxon>Drosophilidae</taxon>
        <taxon>Drosophila</taxon>
        <taxon>Sophophora</taxon>
    </lineage>
</organism>
<keyword evidence="2" id="KW-1185">Reference proteome</keyword>
<dbReference type="Proteomes" id="UP000001292">
    <property type="component" value="Unassembled WGS sequence"/>
</dbReference>
<feature type="non-terminal residue" evidence="1">
    <location>
        <position position="1"/>
    </location>
</feature>
<dbReference type="EMBL" id="CH681441">
    <property type="protein sequence ID" value="EDW54709.1"/>
    <property type="molecule type" value="Genomic_DNA"/>
</dbReference>
<evidence type="ECO:0000313" key="2">
    <source>
        <dbReference type="Proteomes" id="UP000001292"/>
    </source>
</evidence>
<evidence type="ECO:0000313" key="1">
    <source>
        <dbReference type="EMBL" id="EDW54709.1"/>
    </source>
</evidence>
<sequence length="75" mass="8796">VSGLSPMNGSDYRIFVSSSIIRSNRNSMGRHPPADMRQHKQSLKDEPVFFYLLLLLAQRWKVWRYLALVPRGYML</sequence>